<name>A0ABD5MEC0_9EURY</name>
<dbReference type="RefSeq" id="WP_372388647.1">
    <property type="nucleotide sequence ID" value="NZ_JBGNYA010000001.1"/>
</dbReference>
<evidence type="ECO:0000313" key="1">
    <source>
        <dbReference type="EMBL" id="MFA1610838.1"/>
    </source>
</evidence>
<dbReference type="AlphaFoldDB" id="A0ABD5MEC0"/>
<evidence type="ECO:0000313" key="2">
    <source>
        <dbReference type="Proteomes" id="UP001570511"/>
    </source>
</evidence>
<sequence>MRAREWAIAAAYGTPADYDIPELPDWHVDRPDYGGITFTAGDDSFITAERPMKVRR</sequence>
<dbReference type="Proteomes" id="UP001570511">
    <property type="component" value="Unassembled WGS sequence"/>
</dbReference>
<keyword evidence="2" id="KW-1185">Reference proteome</keyword>
<proteinExistence type="predicted"/>
<gene>
    <name evidence="1" type="ORF">OS889_07475</name>
</gene>
<dbReference type="EMBL" id="JBGNYA010000001">
    <property type="protein sequence ID" value="MFA1610838.1"/>
    <property type="molecule type" value="Genomic_DNA"/>
</dbReference>
<protein>
    <submittedName>
        <fullName evidence="1">Uncharacterized protein</fullName>
    </submittedName>
</protein>
<reference evidence="1 2" key="1">
    <citation type="submission" date="2024-08" db="EMBL/GenBank/DDBJ databases">
        <title>Halobellus sp. MBLA0158 whole genome sequence.</title>
        <authorList>
            <person name="Hwang C.Y."/>
            <person name="Cho E.-S."/>
            <person name="Seo M.-J."/>
        </authorList>
    </citation>
    <scope>NUCLEOTIDE SEQUENCE [LARGE SCALE GENOMIC DNA]</scope>
    <source>
        <strain evidence="1 2">MBLA0158</strain>
    </source>
</reference>
<accession>A0ABD5MEC0</accession>
<comment type="caution">
    <text evidence="1">The sequence shown here is derived from an EMBL/GenBank/DDBJ whole genome shotgun (WGS) entry which is preliminary data.</text>
</comment>
<organism evidence="1 2">
    <name type="scientific">Halobellus rubicundus</name>
    <dbReference type="NCBI Taxonomy" id="2996466"/>
    <lineage>
        <taxon>Archaea</taxon>
        <taxon>Methanobacteriati</taxon>
        <taxon>Methanobacteriota</taxon>
        <taxon>Stenosarchaea group</taxon>
        <taxon>Halobacteria</taxon>
        <taxon>Halobacteriales</taxon>
        <taxon>Haloferacaceae</taxon>
        <taxon>Halobellus</taxon>
    </lineage>
</organism>